<dbReference type="InterPro" id="IPR012337">
    <property type="entry name" value="RNaseH-like_sf"/>
</dbReference>
<evidence type="ECO:0000313" key="3">
    <source>
        <dbReference type="EMBL" id="PWN45496.1"/>
    </source>
</evidence>
<dbReference type="InParanoid" id="A0A316W6F2"/>
<dbReference type="AlphaFoldDB" id="A0A316W6F2"/>
<feature type="region of interest" description="Disordered" evidence="1">
    <location>
        <begin position="366"/>
        <end position="422"/>
    </location>
</feature>
<feature type="compositionally biased region" description="Acidic residues" evidence="1">
    <location>
        <begin position="640"/>
        <end position="651"/>
    </location>
</feature>
<protein>
    <recommendedName>
        <fullName evidence="2">SAP domain-containing protein</fullName>
    </recommendedName>
</protein>
<dbReference type="PROSITE" id="PS50800">
    <property type="entry name" value="SAP"/>
    <property type="match status" value="1"/>
</dbReference>
<dbReference type="PANTHER" id="PTHR23044:SF61">
    <property type="entry name" value="3'-5' EXORIBONUCLEASE 1-RELATED"/>
    <property type="match status" value="1"/>
</dbReference>
<sequence>MSSSLTVDDLRAQLSQLGLSTRGHRPELRARLKRSRIRQEAPPALAGLGEMAVMGSLSGISTDSQSSSAGERSTMHSAPLTPRTPKSSASPRSPVPSSASPRSFATPTSPSRQSRNGPKRNGGRLKLCRSASHPLSPAIDGYRSRPVSAAYQNALGEASTSLATSATQSSPASRLGAEQELEHYDSFLVLDVEATCERGPPQRTRSASFDWPNEIIELPVILLQWKPRRAVQIHQLEQRATAYNVHPPTSPAALRRSAGPSSPASPKTESFRYTASLAQDELTQLAGLGADKDPIDALQTPSSEDEPSLVVVDTFHTFVRPTWRPRLTRFCRELTGIDQSTIDAAPTFPAALDALRAFLSRHSLLEAPTGPRSRPLPARTRINGSSSYRLSVPSTPSSPALTSNAPSNTGTTATVASSTGATETPIPALRRGVTWVTHGPFDLRDFVVKQSFMSGFDGPPRFMRGPLIDVRKSIQTLYDVERPLPTEKWGDHDAVSAPGAKASEQAAPGLLKMEGRTTAASSTLNAFGSTNPNTTAGSSLDEFLPVEHLARTRTHTHDPNDTSAPERRSTHIRSAGMQQSKKAPIRDTTISGLLAVLKLQPFEGRLHSGMDDTRNIARLMQECARRVLVASRSTALAGDCEGEEEEEEEMMQGDGDGGRGRGGPKEEYLVSARRMSDLERRSRSLESCLLPNVNLEKAMGRRWHWMGDVLGQVSWDAPEERDTDVEG</sequence>
<dbReference type="Pfam" id="PF00929">
    <property type="entry name" value="RNase_T"/>
    <property type="match status" value="1"/>
</dbReference>
<dbReference type="Gene3D" id="1.10.720.30">
    <property type="entry name" value="SAP domain"/>
    <property type="match status" value="1"/>
</dbReference>
<dbReference type="RefSeq" id="XP_025372656.1">
    <property type="nucleotide sequence ID" value="XM_025515847.1"/>
</dbReference>
<feature type="compositionally biased region" description="Low complexity" evidence="1">
    <location>
        <begin position="87"/>
        <end position="103"/>
    </location>
</feature>
<name>A0A316W6F2_9BASI</name>
<feature type="compositionally biased region" description="Basic residues" evidence="1">
    <location>
        <begin position="117"/>
        <end position="127"/>
    </location>
</feature>
<dbReference type="SUPFAM" id="SSF53098">
    <property type="entry name" value="Ribonuclease H-like"/>
    <property type="match status" value="1"/>
</dbReference>
<evidence type="ECO:0000256" key="1">
    <source>
        <dbReference type="SAM" id="MobiDB-lite"/>
    </source>
</evidence>
<dbReference type="InterPro" id="IPR003034">
    <property type="entry name" value="SAP_dom"/>
</dbReference>
<dbReference type="InterPro" id="IPR051274">
    <property type="entry name" value="3-5_Exoribonuclease"/>
</dbReference>
<dbReference type="InterPro" id="IPR036361">
    <property type="entry name" value="SAP_dom_sf"/>
</dbReference>
<feature type="region of interest" description="Disordered" evidence="1">
    <location>
        <begin position="640"/>
        <end position="665"/>
    </location>
</feature>
<feature type="compositionally biased region" description="Polar residues" evidence="1">
    <location>
        <begin position="382"/>
        <end position="408"/>
    </location>
</feature>
<dbReference type="InterPro" id="IPR013520">
    <property type="entry name" value="Ribonucl_H"/>
</dbReference>
<dbReference type="InterPro" id="IPR036397">
    <property type="entry name" value="RNaseH_sf"/>
</dbReference>
<dbReference type="OrthoDB" id="448399at2759"/>
<dbReference type="SMART" id="SM00479">
    <property type="entry name" value="EXOIII"/>
    <property type="match status" value="1"/>
</dbReference>
<dbReference type="PANTHER" id="PTHR23044">
    <property type="entry name" value="3'-5' EXONUCLEASE ERI1-RELATED"/>
    <property type="match status" value="1"/>
</dbReference>
<feature type="compositionally biased region" description="Basic and acidic residues" evidence="1">
    <location>
        <begin position="555"/>
        <end position="569"/>
    </location>
</feature>
<feature type="compositionally biased region" description="Low complexity" evidence="1">
    <location>
        <begin position="409"/>
        <end position="422"/>
    </location>
</feature>
<evidence type="ECO:0000259" key="2">
    <source>
        <dbReference type="PROSITE" id="PS50800"/>
    </source>
</evidence>
<keyword evidence="4" id="KW-1185">Reference proteome</keyword>
<reference evidence="3 4" key="1">
    <citation type="journal article" date="2018" name="Mol. Biol. Evol.">
        <title>Broad Genomic Sampling Reveals a Smut Pathogenic Ancestry of the Fungal Clade Ustilaginomycotina.</title>
        <authorList>
            <person name="Kijpornyongpan T."/>
            <person name="Mondo S.J."/>
            <person name="Barry K."/>
            <person name="Sandor L."/>
            <person name="Lee J."/>
            <person name="Lipzen A."/>
            <person name="Pangilinan J."/>
            <person name="LaButti K."/>
            <person name="Hainaut M."/>
            <person name="Henrissat B."/>
            <person name="Grigoriev I.V."/>
            <person name="Spatafora J.W."/>
            <person name="Aime M.C."/>
        </authorList>
    </citation>
    <scope>NUCLEOTIDE SEQUENCE [LARGE SCALE GENOMIC DNA]</scope>
    <source>
        <strain evidence="3 4">MCA 4658</strain>
    </source>
</reference>
<dbReference type="Pfam" id="PF02037">
    <property type="entry name" value="SAP"/>
    <property type="match status" value="1"/>
</dbReference>
<dbReference type="GO" id="GO:0005737">
    <property type="term" value="C:cytoplasm"/>
    <property type="evidence" value="ECO:0007669"/>
    <property type="project" value="UniProtKB-ARBA"/>
</dbReference>
<feature type="region of interest" description="Disordered" evidence="1">
    <location>
        <begin position="15"/>
        <end position="142"/>
    </location>
</feature>
<feature type="region of interest" description="Disordered" evidence="1">
    <location>
        <begin position="245"/>
        <end position="271"/>
    </location>
</feature>
<evidence type="ECO:0000313" key="4">
    <source>
        <dbReference type="Proteomes" id="UP000245783"/>
    </source>
</evidence>
<feature type="compositionally biased region" description="Polar residues" evidence="1">
    <location>
        <begin position="105"/>
        <end position="116"/>
    </location>
</feature>
<feature type="compositionally biased region" description="Basic and acidic residues" evidence="1">
    <location>
        <begin position="656"/>
        <end position="665"/>
    </location>
</feature>
<feature type="region of interest" description="Disordered" evidence="1">
    <location>
        <begin position="553"/>
        <end position="584"/>
    </location>
</feature>
<dbReference type="GO" id="GO:0003676">
    <property type="term" value="F:nucleic acid binding"/>
    <property type="evidence" value="ECO:0007669"/>
    <property type="project" value="InterPro"/>
</dbReference>
<accession>A0A316W6F2</accession>
<dbReference type="Gene3D" id="3.30.420.10">
    <property type="entry name" value="Ribonuclease H-like superfamily/Ribonuclease H"/>
    <property type="match status" value="2"/>
</dbReference>
<dbReference type="EMBL" id="KZ819355">
    <property type="protein sequence ID" value="PWN45496.1"/>
    <property type="molecule type" value="Genomic_DNA"/>
</dbReference>
<feature type="compositionally biased region" description="Polar residues" evidence="1">
    <location>
        <begin position="58"/>
        <end position="71"/>
    </location>
</feature>
<dbReference type="Proteomes" id="UP000245783">
    <property type="component" value="Unassembled WGS sequence"/>
</dbReference>
<feature type="compositionally biased region" description="Low complexity" evidence="1">
    <location>
        <begin position="251"/>
        <end position="266"/>
    </location>
</feature>
<gene>
    <name evidence="3" type="ORF">IE81DRAFT_344799</name>
</gene>
<dbReference type="STRING" id="1522189.A0A316W6F2"/>
<feature type="domain" description="SAP" evidence="2">
    <location>
        <begin position="2"/>
        <end position="36"/>
    </location>
</feature>
<organism evidence="3 4">
    <name type="scientific">Ceraceosorus guamensis</name>
    <dbReference type="NCBI Taxonomy" id="1522189"/>
    <lineage>
        <taxon>Eukaryota</taxon>
        <taxon>Fungi</taxon>
        <taxon>Dikarya</taxon>
        <taxon>Basidiomycota</taxon>
        <taxon>Ustilaginomycotina</taxon>
        <taxon>Exobasidiomycetes</taxon>
        <taxon>Ceraceosorales</taxon>
        <taxon>Ceraceosoraceae</taxon>
        <taxon>Ceraceosorus</taxon>
    </lineage>
</organism>
<dbReference type="GeneID" id="37037717"/>
<proteinExistence type="predicted"/>
<dbReference type="SMART" id="SM00513">
    <property type="entry name" value="SAP"/>
    <property type="match status" value="1"/>
</dbReference>